<sequence length="134" mass="13984">MAVTAYSPAGRYGSDTVAEINVTPLVDVMLVLLIIFMVTAPAVTGQLKLSLPEPTQAPERTPPKAELNVQQDGSFVLDGRALTQAQLSTALTALAAENPETVLTVDANADADYQAFAQALAAADEAGIRNLSTK</sequence>
<gene>
    <name evidence="9" type="ORF">D9T17_03205</name>
</gene>
<evidence type="ECO:0000313" key="10">
    <source>
        <dbReference type="Proteomes" id="UP000275910"/>
    </source>
</evidence>
<evidence type="ECO:0000256" key="2">
    <source>
        <dbReference type="ARBA" id="ARBA00005811"/>
    </source>
</evidence>
<keyword evidence="7" id="KW-0813">Transport</keyword>
<reference evidence="9 10" key="1">
    <citation type="submission" date="2018-10" db="EMBL/GenBank/DDBJ databases">
        <title>The genome of Lysobacter enzymogenes OH11.</title>
        <authorList>
            <person name="Liu F."/>
            <person name="Zhao Y."/>
            <person name="Qian G."/>
            <person name="Chen Y."/>
            <person name="Xu H."/>
        </authorList>
    </citation>
    <scope>NUCLEOTIDE SEQUENCE [LARGE SCALE GENOMIC DNA]</scope>
    <source>
        <strain evidence="9 10">OH11</strain>
    </source>
</reference>
<dbReference type="EMBL" id="RCTY01000010">
    <property type="protein sequence ID" value="ROU08673.1"/>
    <property type="molecule type" value="Genomic_DNA"/>
</dbReference>
<comment type="caution">
    <text evidence="9">The sequence shown here is derived from an EMBL/GenBank/DDBJ whole genome shotgun (WGS) entry which is preliminary data.</text>
</comment>
<comment type="similarity">
    <text evidence="2 7">Belongs to the ExbD/TolR family.</text>
</comment>
<dbReference type="GO" id="GO:0015031">
    <property type="term" value="P:protein transport"/>
    <property type="evidence" value="ECO:0007669"/>
    <property type="project" value="UniProtKB-KW"/>
</dbReference>
<dbReference type="PANTHER" id="PTHR30558:SF7">
    <property type="entry name" value="TOL-PAL SYSTEM PROTEIN TOLR"/>
    <property type="match status" value="1"/>
</dbReference>
<evidence type="ECO:0000256" key="5">
    <source>
        <dbReference type="ARBA" id="ARBA00022989"/>
    </source>
</evidence>
<dbReference type="GO" id="GO:0005886">
    <property type="term" value="C:plasma membrane"/>
    <property type="evidence" value="ECO:0007669"/>
    <property type="project" value="UniProtKB-SubCell"/>
</dbReference>
<evidence type="ECO:0000256" key="6">
    <source>
        <dbReference type="ARBA" id="ARBA00023136"/>
    </source>
</evidence>
<keyword evidence="4 7" id="KW-0812">Transmembrane</keyword>
<dbReference type="GO" id="GO:0022857">
    <property type="term" value="F:transmembrane transporter activity"/>
    <property type="evidence" value="ECO:0007669"/>
    <property type="project" value="InterPro"/>
</dbReference>
<dbReference type="Proteomes" id="UP000275910">
    <property type="component" value="Unassembled WGS sequence"/>
</dbReference>
<protein>
    <submittedName>
        <fullName evidence="9">Biopolymer transporter ExbD</fullName>
    </submittedName>
</protein>
<keyword evidence="5 8" id="KW-1133">Transmembrane helix</keyword>
<evidence type="ECO:0000313" key="9">
    <source>
        <dbReference type="EMBL" id="ROU08673.1"/>
    </source>
</evidence>
<dbReference type="InterPro" id="IPR003400">
    <property type="entry name" value="ExbD"/>
</dbReference>
<evidence type="ECO:0000256" key="4">
    <source>
        <dbReference type="ARBA" id="ARBA00022692"/>
    </source>
</evidence>
<name>A0A3N2RMJ4_LYSEN</name>
<keyword evidence="6 8" id="KW-0472">Membrane</keyword>
<keyword evidence="7" id="KW-0653">Protein transport</keyword>
<dbReference type="Gene3D" id="3.30.420.270">
    <property type="match status" value="1"/>
</dbReference>
<accession>A0A3N2RMJ4</accession>
<dbReference type="PANTHER" id="PTHR30558">
    <property type="entry name" value="EXBD MEMBRANE COMPONENT OF PMF-DRIVEN MACROMOLECULE IMPORT SYSTEM"/>
    <property type="match status" value="1"/>
</dbReference>
<dbReference type="Pfam" id="PF02472">
    <property type="entry name" value="ExbD"/>
    <property type="match status" value="1"/>
</dbReference>
<organism evidence="9 10">
    <name type="scientific">Lysobacter enzymogenes</name>
    <dbReference type="NCBI Taxonomy" id="69"/>
    <lineage>
        <taxon>Bacteria</taxon>
        <taxon>Pseudomonadati</taxon>
        <taxon>Pseudomonadota</taxon>
        <taxon>Gammaproteobacteria</taxon>
        <taxon>Lysobacterales</taxon>
        <taxon>Lysobacteraceae</taxon>
        <taxon>Lysobacter</taxon>
    </lineage>
</organism>
<evidence type="ECO:0000256" key="7">
    <source>
        <dbReference type="RuleBase" id="RU003879"/>
    </source>
</evidence>
<dbReference type="RefSeq" id="WP_123646076.1">
    <property type="nucleotide sequence ID" value="NZ_RCTY01000010.1"/>
</dbReference>
<evidence type="ECO:0000256" key="8">
    <source>
        <dbReference type="SAM" id="Phobius"/>
    </source>
</evidence>
<evidence type="ECO:0000256" key="1">
    <source>
        <dbReference type="ARBA" id="ARBA00004162"/>
    </source>
</evidence>
<keyword evidence="3" id="KW-1003">Cell membrane</keyword>
<evidence type="ECO:0000256" key="3">
    <source>
        <dbReference type="ARBA" id="ARBA00022475"/>
    </source>
</evidence>
<dbReference type="AlphaFoldDB" id="A0A3N2RMJ4"/>
<comment type="subcellular location">
    <subcellularLocation>
        <location evidence="1">Cell membrane</location>
        <topology evidence="1">Single-pass membrane protein</topology>
    </subcellularLocation>
    <subcellularLocation>
        <location evidence="7">Cell membrane</location>
        <topology evidence="7">Single-pass type II membrane protein</topology>
    </subcellularLocation>
</comment>
<feature type="transmembrane region" description="Helical" evidence="8">
    <location>
        <begin position="20"/>
        <end position="43"/>
    </location>
</feature>
<proteinExistence type="inferred from homology"/>